<evidence type="ECO:0000313" key="2">
    <source>
        <dbReference type="EMBL" id="KAK2962270.1"/>
    </source>
</evidence>
<reference evidence="2 3" key="1">
    <citation type="journal article" date="2022" name="bioRxiv">
        <title>Genomics of Preaxostyla Flagellates Illuminates Evolutionary Transitions and the Path Towards Mitochondrial Loss.</title>
        <authorList>
            <person name="Novak L.V.F."/>
            <person name="Treitli S.C."/>
            <person name="Pyrih J."/>
            <person name="Halakuc P."/>
            <person name="Pipaliya S.V."/>
            <person name="Vacek V."/>
            <person name="Brzon O."/>
            <person name="Soukal P."/>
            <person name="Eme L."/>
            <person name="Dacks J.B."/>
            <person name="Karnkowska A."/>
            <person name="Elias M."/>
            <person name="Hampl V."/>
        </authorList>
    </citation>
    <scope>NUCLEOTIDE SEQUENCE [LARGE SCALE GENOMIC DNA]</scope>
    <source>
        <strain evidence="2">NAU3</strain>
        <tissue evidence="2">Gut</tissue>
    </source>
</reference>
<comment type="similarity">
    <text evidence="1">Belongs to the GET4 family.</text>
</comment>
<accession>A0ABQ9YF37</accession>
<dbReference type="PANTHER" id="PTHR12875:SF0">
    <property type="entry name" value="GOLGI TO ER TRAFFIC PROTEIN 4 HOMOLOG"/>
    <property type="match status" value="1"/>
</dbReference>
<protein>
    <submittedName>
        <fullName evidence="2">Golgi to ER traffic protein 4</fullName>
    </submittedName>
</protein>
<dbReference type="Pfam" id="PF04190">
    <property type="entry name" value="GET4"/>
    <property type="match status" value="1"/>
</dbReference>
<comment type="caution">
    <text evidence="2">The sequence shown here is derived from an EMBL/GenBank/DDBJ whole genome shotgun (WGS) entry which is preliminary data.</text>
</comment>
<dbReference type="InterPro" id="IPR011990">
    <property type="entry name" value="TPR-like_helical_dom_sf"/>
</dbReference>
<organism evidence="2 3">
    <name type="scientific">Blattamonas nauphoetae</name>
    <dbReference type="NCBI Taxonomy" id="2049346"/>
    <lineage>
        <taxon>Eukaryota</taxon>
        <taxon>Metamonada</taxon>
        <taxon>Preaxostyla</taxon>
        <taxon>Oxymonadida</taxon>
        <taxon>Blattamonas</taxon>
    </lineage>
</organism>
<dbReference type="EMBL" id="JARBJD010000012">
    <property type="protein sequence ID" value="KAK2962270.1"/>
    <property type="molecule type" value="Genomic_DNA"/>
</dbReference>
<evidence type="ECO:0000313" key="3">
    <source>
        <dbReference type="Proteomes" id="UP001281761"/>
    </source>
</evidence>
<gene>
    <name evidence="2" type="ORF">BLNAU_2930</name>
</gene>
<keyword evidence="3" id="KW-1185">Reference proteome</keyword>
<evidence type="ECO:0000256" key="1">
    <source>
        <dbReference type="ARBA" id="ARBA00005351"/>
    </source>
</evidence>
<dbReference type="Proteomes" id="UP001281761">
    <property type="component" value="Unassembled WGS sequence"/>
</dbReference>
<dbReference type="Gene3D" id="1.25.40.10">
    <property type="entry name" value="Tetratricopeptide repeat domain"/>
    <property type="match status" value="1"/>
</dbReference>
<dbReference type="InterPro" id="IPR007317">
    <property type="entry name" value="GET4"/>
</dbReference>
<dbReference type="PANTHER" id="PTHR12875">
    <property type="entry name" value="GOLGI TO ER TRAFFIC PROTEIN 4 HOMOLOG"/>
    <property type="match status" value="1"/>
</dbReference>
<name>A0ABQ9YF37_9EUKA</name>
<sequence>MEDLIRNGDYEEACMMCQRNFIKNFQKNQQKALESLESTIKTLSSTSANKLCFDLAEKLPSTIKSKSTPYSEAVFATYMSIASTLSDIFESITERELKGQLGQRLIDYLESGLSWTIDSKQYEVGHPKLHSFLADLASSIEFPPHLLYIHNLFGDTPFLLTSFLSEHFANPSSQDPSPSSDPLPEKMKVHGPNICFDYAVFRSVLTLLSTNNTKDLRQTLSSAISLFKNVAENSSTSVTIDYNEQTPESNQQNLLSFINTAEFSPVMKCCAALLDSLAVHNYTRFRQTEQVFQPVIAADPKLKAKVDKVIQLFFPNEAPTPAPSAQSGGGLGDILSNLMQNEGVMNMIGSLVQQI</sequence>
<proteinExistence type="inferred from homology"/>